<sequence length="308" mass="33307">MTSILLLDSRADELQAILNRTPLALPLVIGNGDVRQAAQCDIWVGEPDKAAGLLAQGVKPRWLQSTWAGYKPLLATTLPRDYRLSRAVGVFGQAIAEYVLAYLLHHELHLSARWRSQQDGEWNKTLPGSLAGRQVLIVGAGEIGREVAGFLRPFGVVLHGIAHTPREIAPFERVDGLGALTAAVADADYVINILPDTPATTDIYHAEVFAAMKRSALFINVGRGSAVVDADLCLALQRGDIAAAVLDVFRQEPLAACHPFWHTPNLTLTAHVAGPLVPARLVRLLLDNVPRYLAGQALEGEVDFSSPY</sequence>
<dbReference type="GO" id="GO:0004617">
    <property type="term" value="F:phosphoglycerate dehydrogenase activity"/>
    <property type="evidence" value="ECO:0007669"/>
    <property type="project" value="UniProtKB-EC"/>
</dbReference>
<dbReference type="EMBL" id="LT615367">
    <property type="protein sequence ID" value="SLM64731.1"/>
    <property type="molecule type" value="Genomic_DNA"/>
</dbReference>
<evidence type="ECO:0000256" key="2">
    <source>
        <dbReference type="ARBA" id="ARBA00023027"/>
    </source>
</evidence>
<dbReference type="RefSeq" id="WP_035344411.1">
    <property type="nucleotide sequence ID" value="NZ_LT615367.1"/>
</dbReference>
<dbReference type="GO" id="GO:0051287">
    <property type="term" value="F:NAD binding"/>
    <property type="evidence" value="ECO:0007669"/>
    <property type="project" value="InterPro"/>
</dbReference>
<dbReference type="Pfam" id="PF02826">
    <property type="entry name" value="2-Hacid_dh_C"/>
    <property type="match status" value="1"/>
</dbReference>
<dbReference type="KEGG" id="daq:DAQ1742_03952"/>
<dbReference type="InterPro" id="IPR006140">
    <property type="entry name" value="D-isomer_DH_NAD-bd"/>
</dbReference>
<reference evidence="4 5" key="1">
    <citation type="submission" date="2016-09" db="EMBL/GenBank/DDBJ databases">
        <authorList>
            <person name="Reverchon S."/>
            <person name="Nasser W."/>
            <person name="Leonard S."/>
            <person name="Brochier C."/>
            <person name="Duprey A."/>
        </authorList>
    </citation>
    <scope>NUCLEOTIDE SEQUENCE [LARGE SCALE GENOMIC DNA]</scope>
    <source>
        <strain evidence="4 5">174/2</strain>
    </source>
</reference>
<proteinExistence type="predicted"/>
<keyword evidence="1 4" id="KW-0560">Oxidoreductase</keyword>
<dbReference type="SUPFAM" id="SSF51735">
    <property type="entry name" value="NAD(P)-binding Rossmann-fold domains"/>
    <property type="match status" value="1"/>
</dbReference>
<name>A0A375AFT0_9GAMM</name>
<organism evidence="4 5">
    <name type="scientific">Dickeya aquatica</name>
    <dbReference type="NCBI Taxonomy" id="1401087"/>
    <lineage>
        <taxon>Bacteria</taxon>
        <taxon>Pseudomonadati</taxon>
        <taxon>Pseudomonadota</taxon>
        <taxon>Gammaproteobacteria</taxon>
        <taxon>Enterobacterales</taxon>
        <taxon>Pectobacteriaceae</taxon>
        <taxon>Dickeya</taxon>
    </lineage>
</organism>
<dbReference type="PANTHER" id="PTHR43333:SF1">
    <property type="entry name" value="D-ISOMER SPECIFIC 2-HYDROXYACID DEHYDROGENASE NAD-BINDING DOMAIN-CONTAINING PROTEIN"/>
    <property type="match status" value="1"/>
</dbReference>
<keyword evidence="5" id="KW-1185">Reference proteome</keyword>
<evidence type="ECO:0000313" key="4">
    <source>
        <dbReference type="EMBL" id="SLM64731.1"/>
    </source>
</evidence>
<evidence type="ECO:0000256" key="1">
    <source>
        <dbReference type="ARBA" id="ARBA00023002"/>
    </source>
</evidence>
<gene>
    <name evidence="4" type="ORF">DAQ1742_03952</name>
</gene>
<dbReference type="Proteomes" id="UP000294820">
    <property type="component" value="Chromosome 1"/>
</dbReference>
<dbReference type="CDD" id="cd05300">
    <property type="entry name" value="2-Hacid_dh_1"/>
    <property type="match status" value="1"/>
</dbReference>
<dbReference type="InterPro" id="IPR036291">
    <property type="entry name" value="NAD(P)-bd_dom_sf"/>
</dbReference>
<evidence type="ECO:0000313" key="5">
    <source>
        <dbReference type="Proteomes" id="UP000294820"/>
    </source>
</evidence>
<dbReference type="Gene3D" id="3.40.50.720">
    <property type="entry name" value="NAD(P)-binding Rossmann-like Domain"/>
    <property type="match status" value="2"/>
</dbReference>
<dbReference type="AlphaFoldDB" id="A0A375AFT0"/>
<evidence type="ECO:0000259" key="3">
    <source>
        <dbReference type="Pfam" id="PF02826"/>
    </source>
</evidence>
<protein>
    <submittedName>
        <fullName evidence="4">D-3-phosphoglycerate dehydrogenase</fullName>
        <ecNumber evidence="4">1.1.1.95</ecNumber>
    </submittedName>
</protein>
<feature type="domain" description="D-isomer specific 2-hydroxyacid dehydrogenase NAD-binding" evidence="3">
    <location>
        <begin position="101"/>
        <end position="273"/>
    </location>
</feature>
<keyword evidence="2" id="KW-0520">NAD</keyword>
<dbReference type="EC" id="1.1.1.95" evidence="4"/>
<dbReference type="PANTHER" id="PTHR43333">
    <property type="entry name" value="2-HACID_DH_C DOMAIN-CONTAINING PROTEIN"/>
    <property type="match status" value="1"/>
</dbReference>
<accession>A0A375AFT0</accession>